<dbReference type="InterPro" id="IPR000742">
    <property type="entry name" value="EGF"/>
</dbReference>
<feature type="domain" description="EGF-like" evidence="7">
    <location>
        <begin position="166"/>
        <end position="206"/>
    </location>
</feature>
<dbReference type="SMART" id="SM00179">
    <property type="entry name" value="EGF_CA"/>
    <property type="match status" value="6"/>
</dbReference>
<dbReference type="STRING" id="13616.ENSMODP00000058314"/>
<dbReference type="InterPro" id="IPR052235">
    <property type="entry name" value="Nephronectin_domain"/>
</dbReference>
<evidence type="ECO:0000313" key="10">
    <source>
        <dbReference type="Proteomes" id="UP000002280"/>
    </source>
</evidence>
<dbReference type="FunFam" id="2.10.25.10:FF:000038">
    <property type="entry name" value="Fibrillin 2"/>
    <property type="match status" value="1"/>
</dbReference>
<proteinExistence type="predicted"/>
<organism evidence="9 10">
    <name type="scientific">Monodelphis domestica</name>
    <name type="common">Gray short-tailed opossum</name>
    <dbReference type="NCBI Taxonomy" id="13616"/>
    <lineage>
        <taxon>Eukaryota</taxon>
        <taxon>Metazoa</taxon>
        <taxon>Chordata</taxon>
        <taxon>Craniata</taxon>
        <taxon>Vertebrata</taxon>
        <taxon>Euteleostomi</taxon>
        <taxon>Mammalia</taxon>
        <taxon>Metatheria</taxon>
        <taxon>Didelphimorphia</taxon>
        <taxon>Didelphidae</taxon>
        <taxon>Monodelphis</taxon>
    </lineage>
</organism>
<dbReference type="Gene3D" id="2.10.25.10">
    <property type="entry name" value="Laminin"/>
    <property type="match status" value="6"/>
</dbReference>
<accession>A0A5F8HE18</accession>
<feature type="domain" description="EGF-like" evidence="7">
    <location>
        <begin position="434"/>
        <end position="470"/>
    </location>
</feature>
<comment type="caution">
    <text evidence="6">Lacks conserved residue(s) required for the propagation of feature annotation.</text>
</comment>
<dbReference type="Pfam" id="PF12661">
    <property type="entry name" value="hEGF"/>
    <property type="match status" value="1"/>
</dbReference>
<keyword evidence="2" id="KW-0732">Signal</keyword>
<dbReference type="FunFam" id="2.10.25.10:FF:000326">
    <property type="entry name" value="Multiple EGF like domains 6"/>
    <property type="match status" value="1"/>
</dbReference>
<reference evidence="9" key="2">
    <citation type="submission" date="2025-08" db="UniProtKB">
        <authorList>
            <consortium name="Ensembl"/>
        </authorList>
    </citation>
    <scope>IDENTIFICATION</scope>
</reference>
<dbReference type="GO" id="GO:0071944">
    <property type="term" value="C:cell periphery"/>
    <property type="evidence" value="ECO:0007669"/>
    <property type="project" value="UniProtKB-ARBA"/>
</dbReference>
<feature type="domain" description="EMI" evidence="8">
    <location>
        <begin position="1"/>
        <end position="84"/>
    </location>
</feature>
<sequence>MKKPDSPLPIQIQTWVFPMPMAMLPFTNKCFSPLSLINFLPTLFLSFRTGYYTDYRQVYSMEYQTVYKCCPGWYQLSNDEGCLYRKSPGIWFISLLHSFSIISQNPLSQLCHCPPGFQGPRCQYDVNECEAENGGCESQCCNTIGSFYCKCPEGQKLRDDRKACEDVDECQVHNGGCQHRCVNTPSSYYCECQTGFRLHTDGRTCIVRNPCADRNGGCMHKCQARRGLAHCECHAGYQLAPDHKTCADVNECALGLAKCSHSCLNTRGSFKCVCNPGYELGSDSKQCYRIEMEIVNSCEANNGGCSHGCSHTSTGPLCTCHQGYELDLDQKTCIDIDDCAGSPCCAQACTNNPGGYECGCYAGYRLSTDGCGCDGEDALDGRQPFVRPIPHIAVLRDELTQLFEEEYEAGDEEEMEARGEHTLSEKFVCLDDTFGHDCSLTCDDCRNGGTCRLELDGCDCPEGWTGIICNQKMIAYKEFSQRGPRKAQCVQGSASAK</sequence>
<evidence type="ECO:0000256" key="6">
    <source>
        <dbReference type="PROSITE-ProRule" id="PRU00076"/>
    </source>
</evidence>
<evidence type="ECO:0000256" key="3">
    <source>
        <dbReference type="ARBA" id="ARBA00022737"/>
    </source>
</evidence>
<feature type="domain" description="EGF-like" evidence="7">
    <location>
        <begin position="248"/>
        <end position="288"/>
    </location>
</feature>
<dbReference type="PROSITE" id="PS01186">
    <property type="entry name" value="EGF_2"/>
    <property type="match status" value="4"/>
</dbReference>
<evidence type="ECO:0000256" key="1">
    <source>
        <dbReference type="ARBA" id="ARBA00022536"/>
    </source>
</evidence>
<dbReference type="PROSITE" id="PS50026">
    <property type="entry name" value="EGF_3"/>
    <property type="match status" value="3"/>
</dbReference>
<reference evidence="9" key="1">
    <citation type="journal article" date="2007" name="Nature">
        <title>Genome of the marsupial Monodelphis domestica reveals innovation in non-coding sequences.</title>
        <authorList>
            <person name="Mikkelsen T.S."/>
            <person name="Wakefield M.J."/>
            <person name="Aken B."/>
            <person name="Amemiya C.T."/>
            <person name="Chang J.L."/>
            <person name="Duke S."/>
            <person name="Garber M."/>
            <person name="Gentles A.J."/>
            <person name="Goodstadt L."/>
            <person name="Heger A."/>
            <person name="Jurka J."/>
            <person name="Kamal M."/>
            <person name="Mauceli E."/>
            <person name="Searle S.M."/>
            <person name="Sharpe T."/>
            <person name="Baker M.L."/>
            <person name="Batzer M.A."/>
            <person name="Benos P.V."/>
            <person name="Belov K."/>
            <person name="Clamp M."/>
            <person name="Cook A."/>
            <person name="Cuff J."/>
            <person name="Das R."/>
            <person name="Davidow L."/>
            <person name="Deakin J.E."/>
            <person name="Fazzari M.J."/>
            <person name="Glass J.L."/>
            <person name="Grabherr M."/>
            <person name="Greally J.M."/>
            <person name="Gu W."/>
            <person name="Hore T.A."/>
            <person name="Huttley G.A."/>
            <person name="Kleber M."/>
            <person name="Jirtle R.L."/>
            <person name="Koina E."/>
            <person name="Lee J.T."/>
            <person name="Mahony S."/>
            <person name="Marra M.A."/>
            <person name="Miller R.D."/>
            <person name="Nicholls R.D."/>
            <person name="Oda M."/>
            <person name="Papenfuss A.T."/>
            <person name="Parra Z.E."/>
            <person name="Pollock D.D."/>
            <person name="Ray D.A."/>
            <person name="Schein J.E."/>
            <person name="Speed T.P."/>
            <person name="Thompson K."/>
            <person name="VandeBerg J.L."/>
            <person name="Wade C.M."/>
            <person name="Walker J.A."/>
            <person name="Waters P.D."/>
            <person name="Webber C."/>
            <person name="Weidman J.R."/>
            <person name="Xie X."/>
            <person name="Zody M.C."/>
            <person name="Baldwin J."/>
            <person name="Abdouelleil A."/>
            <person name="Abdulkadir J."/>
            <person name="Abebe A."/>
            <person name="Abera B."/>
            <person name="Abreu J."/>
            <person name="Acer S.C."/>
            <person name="Aftuck L."/>
            <person name="Alexander A."/>
            <person name="An P."/>
            <person name="Anderson E."/>
            <person name="Anderson S."/>
            <person name="Arachi H."/>
            <person name="Azer M."/>
            <person name="Bachantsang P."/>
            <person name="Barry A."/>
            <person name="Bayul T."/>
            <person name="Berlin A."/>
            <person name="Bessette D."/>
            <person name="Bloom T."/>
            <person name="Bloom T."/>
            <person name="Boguslavskiy L."/>
            <person name="Bonnet C."/>
            <person name="Boukhgalter B."/>
            <person name="Bourzgui I."/>
            <person name="Brown A."/>
            <person name="Cahill P."/>
            <person name="Channer S."/>
            <person name="Cheshatsang Y."/>
            <person name="Chuda L."/>
            <person name="Citroen M."/>
            <person name="Collymore A."/>
            <person name="Cooke P."/>
            <person name="Costello M."/>
            <person name="D'Aco K."/>
            <person name="Daza R."/>
            <person name="De Haan G."/>
            <person name="DeGray S."/>
            <person name="DeMaso C."/>
            <person name="Dhargay N."/>
            <person name="Dooley K."/>
            <person name="Dooley E."/>
            <person name="Doricent M."/>
            <person name="Dorje P."/>
            <person name="Dorjee K."/>
            <person name="Dupes A."/>
            <person name="Elong R."/>
            <person name="Falk J."/>
            <person name="Farina A."/>
            <person name="Faro S."/>
            <person name="Ferguson D."/>
            <person name="Fisher S."/>
            <person name="Foley C.D."/>
            <person name="Franke A."/>
            <person name="Friedrich D."/>
            <person name="Gadbois L."/>
            <person name="Gearin G."/>
            <person name="Gearin C.R."/>
            <person name="Giannoukos G."/>
            <person name="Goode T."/>
            <person name="Graham J."/>
            <person name="Grandbois E."/>
            <person name="Grewal S."/>
            <person name="Gyaltsen K."/>
            <person name="Hafez N."/>
            <person name="Hagos B."/>
            <person name="Hall J."/>
            <person name="Henson C."/>
            <person name="Hollinger A."/>
            <person name="Honan T."/>
            <person name="Huard M.D."/>
            <person name="Hughes L."/>
            <person name="Hurhula B."/>
            <person name="Husby M.E."/>
            <person name="Kamat A."/>
            <person name="Kanga B."/>
            <person name="Kashin S."/>
            <person name="Khazanovich D."/>
            <person name="Kisner P."/>
            <person name="Lance K."/>
            <person name="Lara M."/>
            <person name="Lee W."/>
            <person name="Lennon N."/>
            <person name="Letendre F."/>
            <person name="LeVine R."/>
            <person name="Lipovsky A."/>
            <person name="Liu X."/>
            <person name="Liu J."/>
            <person name="Liu S."/>
            <person name="Lokyitsang T."/>
            <person name="Lokyitsang Y."/>
            <person name="Lubonja R."/>
            <person name="Lui A."/>
            <person name="MacDonald P."/>
            <person name="Magnisalis V."/>
            <person name="Maru K."/>
            <person name="Matthews C."/>
            <person name="McCusker W."/>
            <person name="McDonough S."/>
            <person name="Mehta T."/>
            <person name="Meldrim J."/>
            <person name="Meneus L."/>
            <person name="Mihai O."/>
            <person name="Mihalev A."/>
            <person name="Mihova T."/>
            <person name="Mittelman R."/>
            <person name="Mlenga V."/>
            <person name="Montmayeur A."/>
            <person name="Mulrain L."/>
            <person name="Navidi A."/>
            <person name="Naylor J."/>
            <person name="Negash T."/>
            <person name="Nguyen T."/>
            <person name="Nguyen N."/>
            <person name="Nicol R."/>
            <person name="Norbu C."/>
            <person name="Norbu N."/>
            <person name="Novod N."/>
            <person name="O'Neill B."/>
            <person name="Osman S."/>
            <person name="Markiewicz E."/>
            <person name="Oyono O.L."/>
            <person name="Patti C."/>
            <person name="Phunkhang P."/>
            <person name="Pierre F."/>
            <person name="Priest M."/>
            <person name="Raghuraman S."/>
            <person name="Rege F."/>
            <person name="Reyes R."/>
            <person name="Rise C."/>
            <person name="Rogov P."/>
            <person name="Ross K."/>
            <person name="Ryan E."/>
            <person name="Settipalli S."/>
            <person name="Shea T."/>
            <person name="Sherpa N."/>
            <person name="Shi L."/>
            <person name="Shih D."/>
            <person name="Sparrow T."/>
            <person name="Spaulding J."/>
            <person name="Stalker J."/>
            <person name="Stange-Thomann N."/>
            <person name="Stavropoulos S."/>
            <person name="Stone C."/>
            <person name="Strader C."/>
            <person name="Tesfaye S."/>
            <person name="Thomson T."/>
            <person name="Thoulutsang Y."/>
            <person name="Thoulutsang D."/>
            <person name="Topham K."/>
            <person name="Topping I."/>
            <person name="Tsamla T."/>
            <person name="Vassiliev H."/>
            <person name="Vo A."/>
            <person name="Wangchuk T."/>
            <person name="Wangdi T."/>
            <person name="Weiand M."/>
            <person name="Wilkinson J."/>
            <person name="Wilson A."/>
            <person name="Yadav S."/>
            <person name="Young G."/>
            <person name="Yu Q."/>
            <person name="Zembek L."/>
            <person name="Zhong D."/>
            <person name="Zimmer A."/>
            <person name="Zwirko Z."/>
            <person name="Jaffe D.B."/>
            <person name="Alvarez P."/>
            <person name="Brockman W."/>
            <person name="Butler J."/>
            <person name="Chin C."/>
            <person name="Gnerre S."/>
            <person name="MacCallum I."/>
            <person name="Graves J.A."/>
            <person name="Ponting C.P."/>
            <person name="Breen M."/>
            <person name="Samollow P.B."/>
            <person name="Lander E.S."/>
            <person name="Lindblad-Toh K."/>
        </authorList>
    </citation>
    <scope>NUCLEOTIDE SEQUENCE [LARGE SCALE GENOMIC DNA]</scope>
</reference>
<dbReference type="PANTHER" id="PTHR24050">
    <property type="entry name" value="PA14 DOMAIN-CONTAINING PROTEIN"/>
    <property type="match status" value="1"/>
</dbReference>
<dbReference type="Proteomes" id="UP000002280">
    <property type="component" value="Unplaced"/>
</dbReference>
<dbReference type="Pfam" id="PF14670">
    <property type="entry name" value="FXa_inhibition"/>
    <property type="match status" value="3"/>
</dbReference>
<dbReference type="Bgee" id="ENSMODG00000043868">
    <property type="expression patterns" value="Expressed in extraembryonic membrane and 12 other cell types or tissues"/>
</dbReference>
<dbReference type="AlphaFoldDB" id="A0A5F8HE18"/>
<dbReference type="OMA" id="FESEWAC"/>
<keyword evidence="1 6" id="KW-0245">EGF-like domain</keyword>
<keyword evidence="3" id="KW-0677">Repeat</keyword>
<dbReference type="PROSITE" id="PS00022">
    <property type="entry name" value="EGF_1"/>
    <property type="match status" value="1"/>
</dbReference>
<name>A0A5F8HE18_MONDO</name>
<keyword evidence="5" id="KW-0325">Glycoprotein</keyword>
<dbReference type="FunFam" id="2.10.25.10:FF:000037">
    <property type="entry name" value="Signal peptide, CUB domain and EGF-like domain-containing 2"/>
    <property type="match status" value="2"/>
</dbReference>
<dbReference type="Ensembl" id="ENSMODT00000056266.1">
    <property type="protein sequence ID" value="ENSMODP00000058314.1"/>
    <property type="gene ID" value="ENSMODG00000043868.1"/>
</dbReference>
<keyword evidence="4 6" id="KW-1015">Disulfide bond</keyword>
<evidence type="ECO:0008006" key="11">
    <source>
        <dbReference type="Google" id="ProtNLM"/>
    </source>
</evidence>
<protein>
    <recommendedName>
        <fullName evidence="11">EGF like domain multiple 6</fullName>
    </recommendedName>
</protein>
<evidence type="ECO:0000259" key="8">
    <source>
        <dbReference type="PROSITE" id="PS51041"/>
    </source>
</evidence>
<dbReference type="Gene3D" id="2.170.300.10">
    <property type="entry name" value="Tie2 ligand-binding domain superfamily"/>
    <property type="match status" value="1"/>
</dbReference>
<keyword evidence="10" id="KW-1185">Reference proteome</keyword>
<evidence type="ECO:0000259" key="7">
    <source>
        <dbReference type="PROSITE" id="PS50026"/>
    </source>
</evidence>
<dbReference type="InterPro" id="IPR018097">
    <property type="entry name" value="EGF_Ca-bd_CS"/>
</dbReference>
<evidence type="ECO:0000313" key="9">
    <source>
        <dbReference type="Ensembl" id="ENSMODP00000058314.1"/>
    </source>
</evidence>
<dbReference type="InterPro" id="IPR049883">
    <property type="entry name" value="NOTCH1_EGF-like"/>
</dbReference>
<reference evidence="9" key="3">
    <citation type="submission" date="2025-09" db="UniProtKB">
        <authorList>
            <consortium name="Ensembl"/>
        </authorList>
    </citation>
    <scope>IDENTIFICATION</scope>
</reference>
<dbReference type="PANTHER" id="PTHR24050:SF27">
    <property type="entry name" value="FIBRILLIN-1"/>
    <property type="match status" value="1"/>
</dbReference>
<dbReference type="InterPro" id="IPR001881">
    <property type="entry name" value="EGF-like_Ca-bd_dom"/>
</dbReference>
<dbReference type="InterPro" id="IPR009030">
    <property type="entry name" value="Growth_fac_rcpt_cys_sf"/>
</dbReference>
<dbReference type="SUPFAM" id="SSF57184">
    <property type="entry name" value="Growth factor receptor domain"/>
    <property type="match status" value="1"/>
</dbReference>
<dbReference type="PROSITE" id="PS01187">
    <property type="entry name" value="EGF_CA"/>
    <property type="match status" value="2"/>
</dbReference>
<dbReference type="InterPro" id="IPR013032">
    <property type="entry name" value="EGF-like_CS"/>
</dbReference>
<dbReference type="GO" id="GO:0005509">
    <property type="term" value="F:calcium ion binding"/>
    <property type="evidence" value="ECO:0007669"/>
    <property type="project" value="InterPro"/>
</dbReference>
<dbReference type="PROSITE" id="PS00010">
    <property type="entry name" value="ASX_HYDROXYL"/>
    <property type="match status" value="2"/>
</dbReference>
<dbReference type="InParanoid" id="A0A5F8HE18"/>
<dbReference type="PROSITE" id="PS51041">
    <property type="entry name" value="EMI"/>
    <property type="match status" value="1"/>
</dbReference>
<dbReference type="SUPFAM" id="SSF57196">
    <property type="entry name" value="EGF/Laminin"/>
    <property type="match status" value="4"/>
</dbReference>
<evidence type="ECO:0000256" key="2">
    <source>
        <dbReference type="ARBA" id="ARBA00022729"/>
    </source>
</evidence>
<dbReference type="InterPro" id="IPR000152">
    <property type="entry name" value="EGF-type_Asp/Asn_hydroxyl_site"/>
</dbReference>
<dbReference type="Pfam" id="PF07645">
    <property type="entry name" value="EGF_CA"/>
    <property type="match status" value="3"/>
</dbReference>
<dbReference type="SMART" id="SM00181">
    <property type="entry name" value="EGF"/>
    <property type="match status" value="7"/>
</dbReference>
<feature type="disulfide bond" evidence="6">
    <location>
        <begin position="460"/>
        <end position="469"/>
    </location>
</feature>
<dbReference type="GeneTree" id="ENSGT00940000156971"/>
<evidence type="ECO:0000256" key="4">
    <source>
        <dbReference type="ARBA" id="ARBA00023157"/>
    </source>
</evidence>
<dbReference type="InterPro" id="IPR011489">
    <property type="entry name" value="EMI_domain"/>
</dbReference>
<evidence type="ECO:0000256" key="5">
    <source>
        <dbReference type="ARBA" id="ARBA00023180"/>
    </source>
</evidence>
<dbReference type="FunFam" id="2.10.25.10:FF:000010">
    <property type="entry name" value="Pro-epidermal growth factor"/>
    <property type="match status" value="1"/>
</dbReference>